<accession>A0AAU8CW93</accession>
<name>A0AAU8CW93_9HYPH</name>
<organism evidence="1">
    <name type="scientific">Mesorhizobium sp. WSM2240</name>
    <dbReference type="NCBI Taxonomy" id="3228851"/>
    <lineage>
        <taxon>Bacteria</taxon>
        <taxon>Pseudomonadati</taxon>
        <taxon>Pseudomonadota</taxon>
        <taxon>Alphaproteobacteria</taxon>
        <taxon>Hyphomicrobiales</taxon>
        <taxon>Phyllobacteriaceae</taxon>
        <taxon>Mesorhizobium</taxon>
    </lineage>
</organism>
<gene>
    <name evidence="1" type="ORF">ABVK50_11855</name>
</gene>
<dbReference type="PIRSF" id="PIRSF030771">
    <property type="entry name" value="UCP030771"/>
    <property type="match status" value="1"/>
</dbReference>
<dbReference type="Pfam" id="PF09956">
    <property type="entry name" value="Phage_cement_2"/>
    <property type="match status" value="1"/>
</dbReference>
<proteinExistence type="predicted"/>
<sequence length="109" mass="11059">MKNFVQKGENLTVTAPYAVSSGDGVLKGSIFGVAAGDAESGAEVDLVTVGVFKLPKVSTDVMAVGDVVYWDDTAKLVTTTATDNTMIGVSVATAGNPSGTTDVRLNGAF</sequence>
<dbReference type="EMBL" id="CP159253">
    <property type="protein sequence ID" value="XCG51118.1"/>
    <property type="molecule type" value="Genomic_DNA"/>
</dbReference>
<evidence type="ECO:0000313" key="1">
    <source>
        <dbReference type="EMBL" id="XCG51118.1"/>
    </source>
</evidence>
<protein>
    <submittedName>
        <fullName evidence="1">DUF2190 family protein</fullName>
    </submittedName>
</protein>
<dbReference type="InterPro" id="IPR011231">
    <property type="entry name" value="Phage_VT1-Sakai_H0018"/>
</dbReference>
<dbReference type="RefSeq" id="WP_353641371.1">
    <property type="nucleotide sequence ID" value="NZ_CP159253.1"/>
</dbReference>
<reference evidence="1" key="1">
    <citation type="submission" date="2024-06" db="EMBL/GenBank/DDBJ databases">
        <title>Mesorhizobium karijinii sp. nov., a symbiont of the iconic Swainsona formosa from arid Australia.</title>
        <authorList>
            <person name="Hill Y.J."/>
            <person name="Watkin E.L.J."/>
            <person name="O'Hara G.W."/>
            <person name="Terpolilli J."/>
            <person name="Tye M.L."/>
            <person name="Kohlmeier M.G."/>
        </authorList>
    </citation>
    <scope>NUCLEOTIDE SEQUENCE</scope>
    <source>
        <strain evidence="1">WSM2240</strain>
    </source>
</reference>
<dbReference type="AlphaFoldDB" id="A0AAU8CW93"/>